<dbReference type="InterPro" id="IPR013783">
    <property type="entry name" value="Ig-like_fold"/>
</dbReference>
<dbReference type="PROSITE" id="PS50056">
    <property type="entry name" value="TYR_PHOSPHATASE_2"/>
    <property type="match status" value="2"/>
</dbReference>
<keyword evidence="10" id="KW-1133">Transmembrane helix</keyword>
<evidence type="ECO:0000259" key="13">
    <source>
        <dbReference type="PROSITE" id="PS50055"/>
    </source>
</evidence>
<dbReference type="CDD" id="cd00063">
    <property type="entry name" value="FN3"/>
    <property type="match status" value="2"/>
</dbReference>
<evidence type="ECO:0000256" key="5">
    <source>
        <dbReference type="ARBA" id="ARBA00022801"/>
    </source>
</evidence>
<feature type="chain" id="PRO_5043921993" description="protein-tyrosine-phosphatase" evidence="11">
    <location>
        <begin position="24"/>
        <end position="1463"/>
    </location>
</feature>
<comment type="subcellular location">
    <subcellularLocation>
        <location evidence="1">Membrane</location>
        <topology evidence="1">Single-pass membrane protein</topology>
    </subcellularLocation>
</comment>
<keyword evidence="7 10" id="KW-0472">Membrane</keyword>
<evidence type="ECO:0000256" key="10">
    <source>
        <dbReference type="SAM" id="Phobius"/>
    </source>
</evidence>
<proteinExistence type="inferred from homology"/>
<dbReference type="InterPro" id="IPR036609">
    <property type="entry name" value="LCCL_sf"/>
</dbReference>
<dbReference type="Pfam" id="PF03815">
    <property type="entry name" value="LCCL"/>
    <property type="match status" value="1"/>
</dbReference>
<dbReference type="SUPFAM" id="SSF49265">
    <property type="entry name" value="Fibronectin type III"/>
    <property type="match status" value="1"/>
</dbReference>
<evidence type="ECO:0000256" key="9">
    <source>
        <dbReference type="PROSITE-ProRule" id="PRU00076"/>
    </source>
</evidence>
<reference evidence="16 17" key="1">
    <citation type="journal article" date="2022" name="Nat. Ecol. Evol.">
        <title>A masculinizing supergene underlies an exaggerated male reproductive morph in a spider.</title>
        <authorList>
            <person name="Hendrickx F."/>
            <person name="De Corte Z."/>
            <person name="Sonet G."/>
            <person name="Van Belleghem S.M."/>
            <person name="Kostlbacher S."/>
            <person name="Vangestel C."/>
        </authorList>
    </citation>
    <scope>NUCLEOTIDE SEQUENCE [LARGE SCALE GENOMIC DNA]</scope>
    <source>
        <strain evidence="16">W744_W776</strain>
    </source>
</reference>
<keyword evidence="17" id="KW-1185">Reference proteome</keyword>
<keyword evidence="10" id="KW-0812">Transmembrane</keyword>
<evidence type="ECO:0000256" key="4">
    <source>
        <dbReference type="ARBA" id="ARBA00022729"/>
    </source>
</evidence>
<dbReference type="PROSITE" id="PS50055">
    <property type="entry name" value="TYR_PHOSPHATASE_PTP"/>
    <property type="match status" value="2"/>
</dbReference>
<dbReference type="InterPro" id="IPR002049">
    <property type="entry name" value="LE_dom"/>
</dbReference>
<dbReference type="PRINTS" id="PR00700">
    <property type="entry name" value="PRTYPHPHTASE"/>
</dbReference>
<feature type="domain" description="Tyrosine-protein phosphatase" evidence="13">
    <location>
        <begin position="921"/>
        <end position="1169"/>
    </location>
</feature>
<dbReference type="PANTHER" id="PTHR19134">
    <property type="entry name" value="RECEPTOR-TYPE TYROSINE-PROTEIN PHOSPHATASE"/>
    <property type="match status" value="1"/>
</dbReference>
<keyword evidence="4 11" id="KW-0732">Signal</keyword>
<feature type="domain" description="Tyrosine-protein phosphatase" evidence="13">
    <location>
        <begin position="1201"/>
        <end position="1459"/>
    </location>
</feature>
<evidence type="ECO:0000259" key="15">
    <source>
        <dbReference type="PROSITE" id="PS50853"/>
    </source>
</evidence>
<dbReference type="InterPro" id="IPR000387">
    <property type="entry name" value="Tyr_Pase_dom"/>
</dbReference>
<organism evidence="16 17">
    <name type="scientific">Oedothorax gibbosus</name>
    <dbReference type="NCBI Taxonomy" id="931172"/>
    <lineage>
        <taxon>Eukaryota</taxon>
        <taxon>Metazoa</taxon>
        <taxon>Ecdysozoa</taxon>
        <taxon>Arthropoda</taxon>
        <taxon>Chelicerata</taxon>
        <taxon>Arachnida</taxon>
        <taxon>Araneae</taxon>
        <taxon>Araneomorphae</taxon>
        <taxon>Entelegynae</taxon>
        <taxon>Araneoidea</taxon>
        <taxon>Linyphiidae</taxon>
        <taxon>Erigoninae</taxon>
        <taxon>Oedothorax</taxon>
    </lineage>
</organism>
<sequence>MMDTILYVYAILLFMVYLSDVEGEINLGELNCMALLQETDCPVNEICKGHCQDACTKNDDFVIGTGVYPFFSPICKSASHDFRISAWNSSERTFWLKVSTRSNFLYSGSVKNRIESLSIYPSNALGYEFTNSYISESILDVISIHENYLYRKDDNHTQNCLVTSQSANVKYYSYYGKNNGQQVESLISAGVFKGIKILWPVQVAYLRHENEKKRPNAGFQCVPVNNSLSIVTSLAFRRDAYFFPKDFTITVNINENVTLDMLETKLREETKTIWKKDGKELHIVPTSSNRTSITLTNVGIGYSGIYSLEYSLNNLQRRGYLRLIVRACPAEKYGPLCSSVCPGCLNGGICHDITGTCICAPGFGGSNCEEACEEGFVGRNCSVPCNLDEETDKFSCKGLLICLPDPYGCSCAAGYFGINCNETCEPGTYGAGCKQKRSCKCADSKNCDIYSGICKRNCTTGWYGKYCNETPVGITNLSYDPITPFAVNLTWDCLPGPFSSVKYYNVTYKHIEWKTQCHTPLEGTILQKNATTTNTVLEKLLPFSFYSVRVSAVTVVAGPPLSITIETPEVAPLPPRNFLVSHKTSSTLFLSWLDPYPPGGVIDSYEISYNNHAFTKVISKDKKGLCDSQNNLNCFVMKNLTRNHEYEIQLTAFNANISESSEPVIITERTHISDIQDDIVINISEQKGQQVTLFLYQKNYAVLHDSTTMTRSYYVIVDLTEKNHTTQDFSMLVNLKSNCDYVAYKTFTAGIIAAIPISGINFTIGDNSCKNGYYNSPLKIKETYRFGILPVISNCKETIYGPIIYTDKISIKLQNKENRSFGSLSSARSFKIALGFLLPLTVILLVGTLFVYLRKPKSFDNLLPKKRFLRAKAIGDFAASNDGLDDFDIIETESINEDISYCIAVTELPSYVKDNGKNNKIRKEFVFLPKGQMYPCIAAKQSENKFKNRYGNILPYDHTRVILKENGDTDYIHANYVDGYKTPKKYIATQGPMSQTILDFWSMVWQEKVSKMVMITNLEENGKTKCEKYWPEDVNTYGTIEVSYKGSENYADFIIRTFTLSKDEQIRDLKHFHFNSWPDHGVPLNTTPFLNFLKKVQVNANPDEPIIVHCSAGIGRTGAVILFENSFDMGNKEGKVDILGQLCSMRKQRMNIVETYEQYLFILHALVEALCIENTSISENTFLKEYEAMNNINNEASVITIEQQFQMLKDLPSLPLPADVLAAYMVNNQPKNRSMHILPSERARPILQKQPNYSDYINAVYIDGYRNKNKCIATQYPLPETIIDFWRMVFELKSKVIFLLQDIPYSDPKSLPLWPLNGTLNLDLFEIHCDSVEDKNVFEVFNLVVQHKESLSKLPLKAIHIKCWSVDEQLPSSSSALFSAIKWFRQWEKELANETIISVCLDGVTACGIFCSFLYILEHLKEEKEINIFQTVKCIRTNRPQFITNMDQYRFLFELTKSYLENN</sequence>
<feature type="signal peptide" evidence="11">
    <location>
        <begin position="1"/>
        <end position="23"/>
    </location>
</feature>
<dbReference type="CDD" id="cd00055">
    <property type="entry name" value="EGF_Lam"/>
    <property type="match status" value="1"/>
</dbReference>
<comment type="catalytic activity">
    <reaction evidence="8">
        <text>O-phospho-L-tyrosyl-[protein] + H2O = L-tyrosyl-[protein] + phosphate</text>
        <dbReference type="Rhea" id="RHEA:10684"/>
        <dbReference type="Rhea" id="RHEA-COMP:10136"/>
        <dbReference type="Rhea" id="RHEA-COMP:20101"/>
        <dbReference type="ChEBI" id="CHEBI:15377"/>
        <dbReference type="ChEBI" id="CHEBI:43474"/>
        <dbReference type="ChEBI" id="CHEBI:46858"/>
        <dbReference type="ChEBI" id="CHEBI:61978"/>
        <dbReference type="EC" id="3.1.3.48"/>
    </reaction>
</comment>
<comment type="caution">
    <text evidence="16">The sequence shown here is derived from an EMBL/GenBank/DDBJ whole genome shotgun (WGS) entry which is preliminary data.</text>
</comment>
<dbReference type="FunFam" id="2.170.300.10:FF:000003">
    <property type="entry name" value="tyrosine-protein kinase receptor Tie-1 isoform X1"/>
    <property type="match status" value="1"/>
</dbReference>
<feature type="domain" description="Fibronectin type-III" evidence="15">
    <location>
        <begin position="574"/>
        <end position="673"/>
    </location>
</feature>
<dbReference type="Gene3D" id="3.90.190.10">
    <property type="entry name" value="Protein tyrosine phosphatase superfamily"/>
    <property type="match status" value="2"/>
</dbReference>
<dbReference type="CDD" id="cd00047">
    <property type="entry name" value="PTPc"/>
    <property type="match status" value="1"/>
</dbReference>
<evidence type="ECO:0000256" key="2">
    <source>
        <dbReference type="ARBA" id="ARBA00009580"/>
    </source>
</evidence>
<evidence type="ECO:0000259" key="12">
    <source>
        <dbReference type="PROSITE" id="PS50026"/>
    </source>
</evidence>
<keyword evidence="9" id="KW-0245">EGF-like domain</keyword>
<dbReference type="Pfam" id="PF00102">
    <property type="entry name" value="Y_phosphatase"/>
    <property type="match status" value="2"/>
</dbReference>
<feature type="domain" description="EGF-like" evidence="12">
    <location>
        <begin position="333"/>
        <end position="369"/>
    </location>
</feature>
<evidence type="ECO:0000256" key="8">
    <source>
        <dbReference type="ARBA" id="ARBA00051722"/>
    </source>
</evidence>
<dbReference type="EC" id="3.1.3.48" evidence="3"/>
<evidence type="ECO:0000256" key="7">
    <source>
        <dbReference type="ARBA" id="ARBA00023136"/>
    </source>
</evidence>
<dbReference type="InterPro" id="IPR003595">
    <property type="entry name" value="Tyr_Pase_cat"/>
</dbReference>
<dbReference type="InterPro" id="IPR003961">
    <property type="entry name" value="FN3_dom"/>
</dbReference>
<dbReference type="SMART" id="SM00194">
    <property type="entry name" value="PTPc"/>
    <property type="match status" value="2"/>
</dbReference>
<dbReference type="GO" id="GO:0008045">
    <property type="term" value="P:motor neuron axon guidance"/>
    <property type="evidence" value="ECO:0007669"/>
    <property type="project" value="TreeGrafter"/>
</dbReference>
<protein>
    <recommendedName>
        <fullName evidence="3">protein-tyrosine-phosphatase</fullName>
        <ecNumber evidence="3">3.1.3.48</ecNumber>
    </recommendedName>
</protein>
<comment type="similarity">
    <text evidence="2">Belongs to the protein-tyrosine phosphatase family.</text>
</comment>
<dbReference type="GO" id="GO:0004725">
    <property type="term" value="F:protein tyrosine phosphatase activity"/>
    <property type="evidence" value="ECO:0007669"/>
    <property type="project" value="UniProtKB-EC"/>
</dbReference>
<dbReference type="SMART" id="SM00404">
    <property type="entry name" value="PTPc_motif"/>
    <property type="match status" value="2"/>
</dbReference>
<feature type="domain" description="Tyrosine specific protein phosphatases" evidence="14">
    <location>
        <begin position="1087"/>
        <end position="1160"/>
    </location>
</feature>
<evidence type="ECO:0000313" key="17">
    <source>
        <dbReference type="Proteomes" id="UP000827092"/>
    </source>
</evidence>
<dbReference type="EMBL" id="JAFNEN010000028">
    <property type="protein sequence ID" value="KAG8199340.1"/>
    <property type="molecule type" value="Genomic_DNA"/>
</dbReference>
<dbReference type="InterPro" id="IPR016130">
    <property type="entry name" value="Tyr_Pase_AS"/>
</dbReference>
<dbReference type="PROSITE" id="PS00022">
    <property type="entry name" value="EGF_1"/>
    <property type="match status" value="2"/>
</dbReference>
<feature type="transmembrane region" description="Helical" evidence="10">
    <location>
        <begin position="832"/>
        <end position="853"/>
    </location>
</feature>
<evidence type="ECO:0000256" key="6">
    <source>
        <dbReference type="ARBA" id="ARBA00022912"/>
    </source>
</evidence>
<dbReference type="FunFam" id="3.90.190.10:FF:000102">
    <property type="entry name" value="Receptor-type tyrosine-protein phosphatase"/>
    <property type="match status" value="1"/>
</dbReference>
<accession>A0AAV6VTC2</accession>
<dbReference type="Gene3D" id="2.60.40.10">
    <property type="entry name" value="Immunoglobulins"/>
    <property type="match status" value="3"/>
</dbReference>
<feature type="disulfide bond" evidence="9">
    <location>
        <begin position="359"/>
        <end position="368"/>
    </location>
</feature>
<feature type="domain" description="Fibronectin type-III" evidence="15">
    <location>
        <begin position="473"/>
        <end position="570"/>
    </location>
</feature>
<dbReference type="InterPro" id="IPR029021">
    <property type="entry name" value="Prot-tyrosine_phosphatase-like"/>
</dbReference>
<dbReference type="InterPro" id="IPR036116">
    <property type="entry name" value="FN3_sf"/>
</dbReference>
<evidence type="ECO:0000256" key="11">
    <source>
        <dbReference type="SAM" id="SignalP"/>
    </source>
</evidence>
<evidence type="ECO:0000313" key="16">
    <source>
        <dbReference type="EMBL" id="KAG8199340.1"/>
    </source>
</evidence>
<keyword evidence="5" id="KW-0378">Hydrolase</keyword>
<dbReference type="SMART" id="SM00181">
    <property type="entry name" value="EGF"/>
    <property type="match status" value="2"/>
</dbReference>
<dbReference type="Gene3D" id="2.170.300.10">
    <property type="entry name" value="Tie2 ligand-binding domain superfamily"/>
    <property type="match status" value="1"/>
</dbReference>
<dbReference type="Pfam" id="PF00041">
    <property type="entry name" value="fn3"/>
    <property type="match status" value="1"/>
</dbReference>
<feature type="domain" description="Tyrosine specific protein phosphatases" evidence="14">
    <location>
        <begin position="1375"/>
        <end position="1450"/>
    </location>
</feature>
<name>A0AAV6VTC2_9ARAC</name>
<dbReference type="InterPro" id="IPR004043">
    <property type="entry name" value="LCCL"/>
</dbReference>
<dbReference type="PROSITE" id="PS50853">
    <property type="entry name" value="FN3"/>
    <property type="match status" value="2"/>
</dbReference>
<evidence type="ECO:0000256" key="1">
    <source>
        <dbReference type="ARBA" id="ARBA00004167"/>
    </source>
</evidence>
<dbReference type="InterPro" id="IPR000242">
    <property type="entry name" value="PTP_cat"/>
</dbReference>
<dbReference type="FunFam" id="3.90.190.10:FF:000185">
    <property type="entry name" value="Predicted protein"/>
    <property type="match status" value="1"/>
</dbReference>
<dbReference type="PROSITE" id="PS50026">
    <property type="entry name" value="EGF_3"/>
    <property type="match status" value="1"/>
</dbReference>
<keyword evidence="6" id="KW-0904">Protein phosphatase</keyword>
<comment type="caution">
    <text evidence="9">Lacks conserved residue(s) required for the propagation of feature annotation.</text>
</comment>
<gene>
    <name evidence="16" type="ORF">JTE90_011806</name>
</gene>
<evidence type="ECO:0000256" key="3">
    <source>
        <dbReference type="ARBA" id="ARBA00013064"/>
    </source>
</evidence>
<dbReference type="GO" id="GO:0016020">
    <property type="term" value="C:membrane"/>
    <property type="evidence" value="ECO:0007669"/>
    <property type="project" value="UniProtKB-SubCell"/>
</dbReference>
<dbReference type="PANTHER" id="PTHR19134:SF562">
    <property type="entry name" value="PROTEIN-TYROSINE-PHOSPHATASE"/>
    <property type="match status" value="1"/>
</dbReference>
<dbReference type="PROSITE" id="PS00383">
    <property type="entry name" value="TYR_PHOSPHATASE_1"/>
    <property type="match status" value="1"/>
</dbReference>
<evidence type="ECO:0000259" key="14">
    <source>
        <dbReference type="PROSITE" id="PS50056"/>
    </source>
</evidence>
<dbReference type="SMART" id="SM00060">
    <property type="entry name" value="FN3"/>
    <property type="match status" value="2"/>
</dbReference>
<keyword evidence="9" id="KW-1015">Disulfide bond</keyword>
<dbReference type="Proteomes" id="UP000827092">
    <property type="component" value="Unassembled WGS sequence"/>
</dbReference>
<dbReference type="Gene3D" id="2.170.130.20">
    <property type="entry name" value="LCCL-like domain"/>
    <property type="match status" value="1"/>
</dbReference>
<dbReference type="InterPro" id="IPR050348">
    <property type="entry name" value="Protein-Tyr_Phosphatase"/>
</dbReference>
<dbReference type="SUPFAM" id="SSF69848">
    <property type="entry name" value="LCCL domain"/>
    <property type="match status" value="1"/>
</dbReference>
<dbReference type="SUPFAM" id="SSF52799">
    <property type="entry name" value="(Phosphotyrosine protein) phosphatases II"/>
    <property type="match status" value="2"/>
</dbReference>
<dbReference type="InterPro" id="IPR000742">
    <property type="entry name" value="EGF"/>
</dbReference>